<evidence type="ECO:0000313" key="16">
    <source>
        <dbReference type="Proteomes" id="UP001106592"/>
    </source>
</evidence>
<dbReference type="PROSITE" id="PS01156">
    <property type="entry name" value="TONB_DEPENDENT_REC_2"/>
    <property type="match status" value="1"/>
</dbReference>
<evidence type="ECO:0000256" key="13">
    <source>
        <dbReference type="SAM" id="SignalP"/>
    </source>
</evidence>
<comment type="caution">
    <text evidence="15">The sequence shown here is derived from an EMBL/GenBank/DDBJ whole genome shotgun (WGS) entry which is preliminary data.</text>
</comment>
<name>A0A9Q2XKA3_9PSED</name>
<feature type="chain" id="PRO_5040293288" evidence="13">
    <location>
        <begin position="31"/>
        <end position="809"/>
    </location>
</feature>
<keyword evidence="7 10" id="KW-0472">Membrane</keyword>
<keyword evidence="16" id="KW-1185">Reference proteome</keyword>
<feature type="short sequence motif" description="TonB C-terminal box" evidence="11">
    <location>
        <begin position="792"/>
        <end position="809"/>
    </location>
</feature>
<keyword evidence="6 12" id="KW-0798">TonB box</keyword>
<evidence type="ECO:0000256" key="4">
    <source>
        <dbReference type="ARBA" id="ARBA00023004"/>
    </source>
</evidence>
<keyword evidence="10" id="KW-1134">Transmembrane beta strand</keyword>
<evidence type="ECO:0000256" key="6">
    <source>
        <dbReference type="ARBA" id="ARBA00023077"/>
    </source>
</evidence>
<dbReference type="Pfam" id="PF07715">
    <property type="entry name" value="Plug"/>
    <property type="match status" value="1"/>
</dbReference>
<dbReference type="GO" id="GO:0009279">
    <property type="term" value="C:cell outer membrane"/>
    <property type="evidence" value="ECO:0007669"/>
    <property type="project" value="UniProtKB-SubCell"/>
</dbReference>
<dbReference type="Pfam" id="PF00593">
    <property type="entry name" value="TonB_dep_Rec_b-barrel"/>
    <property type="match status" value="1"/>
</dbReference>
<organism evidence="15 16">
    <name type="scientific">Pseudomonas aegrilactucae</name>
    <dbReference type="NCBI Taxonomy" id="2854028"/>
    <lineage>
        <taxon>Bacteria</taxon>
        <taxon>Pseudomonadati</taxon>
        <taxon>Pseudomonadota</taxon>
        <taxon>Gammaproteobacteria</taxon>
        <taxon>Pseudomonadales</taxon>
        <taxon>Pseudomonadaceae</taxon>
        <taxon>Pseudomonas</taxon>
    </lineage>
</organism>
<evidence type="ECO:0000256" key="7">
    <source>
        <dbReference type="ARBA" id="ARBA00023136"/>
    </source>
</evidence>
<evidence type="ECO:0000256" key="1">
    <source>
        <dbReference type="ARBA" id="ARBA00009810"/>
    </source>
</evidence>
<evidence type="ECO:0000256" key="12">
    <source>
        <dbReference type="RuleBase" id="RU003357"/>
    </source>
</evidence>
<feature type="signal peptide" evidence="13">
    <location>
        <begin position="1"/>
        <end position="30"/>
    </location>
</feature>
<comment type="similarity">
    <text evidence="1 10 12">Belongs to the TonB-dependent receptor family.</text>
</comment>
<evidence type="ECO:0000256" key="9">
    <source>
        <dbReference type="ARBA" id="ARBA00023237"/>
    </source>
</evidence>
<keyword evidence="2 10" id="KW-0813">Transport</keyword>
<accession>A0A9Q2XKA3</accession>
<keyword evidence="5" id="KW-0406">Ion transport</keyword>
<evidence type="ECO:0000256" key="8">
    <source>
        <dbReference type="ARBA" id="ARBA00023170"/>
    </source>
</evidence>
<keyword evidence="3" id="KW-0410">Iron transport</keyword>
<dbReference type="InterPro" id="IPR000531">
    <property type="entry name" value="Beta-barrel_TonB"/>
</dbReference>
<evidence type="ECO:0000259" key="14">
    <source>
        <dbReference type="SMART" id="SM00965"/>
    </source>
</evidence>
<reference evidence="15" key="2">
    <citation type="journal article" date="2023" name="Plant Pathol.">
        <title>Dismantling and reorganizing Pseudomonas marginalis sensu#lato.</title>
        <authorList>
            <person name="Sawada H."/>
            <person name="Fujikawa T."/>
            <person name="Satou M."/>
        </authorList>
    </citation>
    <scope>NUCLEOTIDE SEQUENCE</scope>
    <source>
        <strain evidence="15">MAFF 301350</strain>
    </source>
</reference>
<dbReference type="GO" id="GO:0015344">
    <property type="term" value="F:siderophore uptake transmembrane transporter activity"/>
    <property type="evidence" value="ECO:0007669"/>
    <property type="project" value="TreeGrafter"/>
</dbReference>
<dbReference type="GO" id="GO:0038023">
    <property type="term" value="F:signaling receptor activity"/>
    <property type="evidence" value="ECO:0007669"/>
    <property type="project" value="InterPro"/>
</dbReference>
<dbReference type="InterPro" id="IPR010105">
    <property type="entry name" value="TonB_sidphr_rcpt"/>
</dbReference>
<dbReference type="NCBIfam" id="TIGR01783">
    <property type="entry name" value="TonB-siderophor"/>
    <property type="match status" value="1"/>
</dbReference>
<keyword evidence="4" id="KW-0408">Iron</keyword>
<keyword evidence="8 15" id="KW-0675">Receptor</keyword>
<dbReference type="CDD" id="cd01347">
    <property type="entry name" value="ligand_gated_channel"/>
    <property type="match status" value="1"/>
</dbReference>
<keyword evidence="10" id="KW-0812">Transmembrane</keyword>
<dbReference type="InterPro" id="IPR010917">
    <property type="entry name" value="TonB_rcpt_CS"/>
</dbReference>
<keyword evidence="9 10" id="KW-0998">Cell outer membrane</keyword>
<sequence>MSIRFRPTFRLTPVCLALLLAQGVCSVSYAQVASSSIQAQHVFDLPADALVATLDRIARQSGQEIAYVPALASGLRAPAIQGTMSAEQAVQQALAGSALSVRTTAAGTLTLDRLTTLTLPEQSIVGMQSEAPTVSVGTKVALRLREVPQTIDVIGQERIQKQNLYTLEDALGKVGGVTVQRIDASRLSFFSRGFEMTSLQLDGTPTTMDNRVFLSPDLTMYDRVEVLKGPSGSLTGTGGPGGSINLVRKRPLADAAVSAEVSAGSWDNYRAMVDVTGPLTDSGNVRGRLVLSDRKQGVYYDGGGKRDSNQLYGIVDIDLTPDTVWTLGASNQNTDIRGAQRSLPAFRYTNAAGRPAMSLPDVSRKNFYGEDWNRDYFWSTAVFTEIEHQLGDGWKTKLALRHADNNYDLTQAYARNGGGIDPADNLVSMNSVMFDYREKQDEADLYVDGPFSVLGREHKVLVGANYSRSEFASNGGYFSDYLGDVDLYNPQVDFPRPLFPDSDRLPTSVANTRSKAVYGNVRLSLAEPLTLVVGGRLTWLDMHRSQHQPKAGSPSEKVGDSTSQKFTPFYGLIYELDDTYSLYGNYAGVFQPQPVSNLDINNSIIKPLEGKQHELGIKGEFLDGALNASLAVFQIEEENRAIPDMNDPDSRAVVASGKARTRGFEAQMSGQLTPDWFLSTNFTHTYKRYDSENEQLQTYLPKNMLRVWTLYKLPGELEKWSVQGGVSVVSETYNKLDVPSIDMDGTKLRQSGYALYDAGIGYQITPHLSADLLATNLTDKKYFQRINTFQDGNIFGDPRAVSMTVRARF</sequence>
<gene>
    <name evidence="15" type="ORF">KUO17_16530</name>
</gene>
<protein>
    <submittedName>
        <fullName evidence="15">TonB-dependent receptor</fullName>
    </submittedName>
</protein>
<dbReference type="PANTHER" id="PTHR32552">
    <property type="entry name" value="FERRICHROME IRON RECEPTOR-RELATED"/>
    <property type="match status" value="1"/>
</dbReference>
<dbReference type="AlphaFoldDB" id="A0A9Q2XKA3"/>
<dbReference type="RefSeq" id="WP_217976613.1">
    <property type="nucleotide sequence ID" value="NZ_JAHTBI010000055.1"/>
</dbReference>
<dbReference type="PROSITE" id="PS52016">
    <property type="entry name" value="TONB_DEPENDENT_REC_3"/>
    <property type="match status" value="1"/>
</dbReference>
<dbReference type="InterPro" id="IPR039426">
    <property type="entry name" value="TonB-dep_rcpt-like"/>
</dbReference>
<dbReference type="InterPro" id="IPR012910">
    <property type="entry name" value="Plug_dom"/>
</dbReference>
<keyword evidence="13" id="KW-0732">Signal</keyword>
<dbReference type="SMART" id="SM00965">
    <property type="entry name" value="STN"/>
    <property type="match status" value="1"/>
</dbReference>
<evidence type="ECO:0000256" key="2">
    <source>
        <dbReference type="ARBA" id="ARBA00022448"/>
    </source>
</evidence>
<proteinExistence type="inferred from homology"/>
<evidence type="ECO:0000256" key="11">
    <source>
        <dbReference type="PROSITE-ProRule" id="PRU10144"/>
    </source>
</evidence>
<evidence type="ECO:0000256" key="10">
    <source>
        <dbReference type="PROSITE-ProRule" id="PRU01360"/>
    </source>
</evidence>
<comment type="subcellular location">
    <subcellularLocation>
        <location evidence="10">Cell outer membrane</location>
        <topology evidence="10">Multi-pass membrane protein</topology>
    </subcellularLocation>
</comment>
<dbReference type="Proteomes" id="UP001106592">
    <property type="component" value="Unassembled WGS sequence"/>
</dbReference>
<dbReference type="GO" id="GO:0015891">
    <property type="term" value="P:siderophore transport"/>
    <property type="evidence" value="ECO:0007669"/>
    <property type="project" value="InterPro"/>
</dbReference>
<reference evidence="15" key="1">
    <citation type="journal article" date="2022" name="Int. J. Syst. Evol. Microbiol.">
        <title>Pseudomonas aegrilactucae sp. nov. and Pseudomonas morbosilactucae sp. nov., pathogens causing bacterial rot of lettuce in Japan.</title>
        <authorList>
            <person name="Sawada H."/>
            <person name="Fujikawa T."/>
            <person name="Satou M."/>
        </authorList>
    </citation>
    <scope>NUCLEOTIDE SEQUENCE</scope>
    <source>
        <strain evidence="15">MAFF 301350</strain>
    </source>
</reference>
<feature type="domain" description="Secretin/TonB short N-terminal" evidence="14">
    <location>
        <begin position="63"/>
        <end position="114"/>
    </location>
</feature>
<evidence type="ECO:0000256" key="5">
    <source>
        <dbReference type="ARBA" id="ARBA00023065"/>
    </source>
</evidence>
<dbReference type="InterPro" id="IPR011662">
    <property type="entry name" value="Secretin/TonB_short_N"/>
</dbReference>
<dbReference type="EMBL" id="JAHTBI010000055">
    <property type="protein sequence ID" value="MBV6288616.1"/>
    <property type="molecule type" value="Genomic_DNA"/>
</dbReference>
<dbReference type="PANTHER" id="PTHR32552:SF74">
    <property type="entry name" value="HYDROXAMATE SIDEROPHORE RECEPTOR FHUE"/>
    <property type="match status" value="1"/>
</dbReference>
<evidence type="ECO:0000313" key="15">
    <source>
        <dbReference type="EMBL" id="MBV6288616.1"/>
    </source>
</evidence>
<evidence type="ECO:0000256" key="3">
    <source>
        <dbReference type="ARBA" id="ARBA00022496"/>
    </source>
</evidence>